<dbReference type="Proteomes" id="UP001596152">
    <property type="component" value="Unassembled WGS sequence"/>
</dbReference>
<reference evidence="6" key="1">
    <citation type="journal article" date="2019" name="Int. J. Syst. Evol. Microbiol.">
        <title>The Global Catalogue of Microorganisms (GCM) 10K type strain sequencing project: providing services to taxonomists for standard genome sequencing and annotation.</title>
        <authorList>
            <consortium name="The Broad Institute Genomics Platform"/>
            <consortium name="The Broad Institute Genome Sequencing Center for Infectious Disease"/>
            <person name="Wu L."/>
            <person name="Ma J."/>
        </authorList>
    </citation>
    <scope>NUCLEOTIDE SEQUENCE [LARGE SCALE GENOMIC DNA]</scope>
    <source>
        <strain evidence="6">JCM 12125</strain>
    </source>
</reference>
<dbReference type="SUPFAM" id="SSF89447">
    <property type="entry name" value="AbrB/MazE/MraZ-like"/>
    <property type="match status" value="1"/>
</dbReference>
<dbReference type="InterPro" id="IPR007159">
    <property type="entry name" value="SpoVT-AbrB_dom"/>
</dbReference>
<dbReference type="RefSeq" id="WP_374038064.1">
    <property type="nucleotide sequence ID" value="NZ_CP169082.1"/>
</dbReference>
<comment type="caution">
    <text evidence="5">The sequence shown here is derived from an EMBL/GenBank/DDBJ whole genome shotgun (WGS) entry which is preliminary data.</text>
</comment>
<evidence type="ECO:0000313" key="6">
    <source>
        <dbReference type="Proteomes" id="UP001596152"/>
    </source>
</evidence>
<gene>
    <name evidence="5" type="ORF">ACFPIE_13725</name>
</gene>
<sequence>MAVSRKPPGIAETARLFAHGGSQAVRLPKAFRFEGQEVSIRREGDAVILEPVRKRATTQADLDAMWARIDALDDPNDPFPDPPRQSIDPIIRW</sequence>
<dbReference type="Pfam" id="PF04014">
    <property type="entry name" value="MazE_antitoxin"/>
    <property type="match status" value="1"/>
</dbReference>
<evidence type="ECO:0000313" key="5">
    <source>
        <dbReference type="EMBL" id="MFC5344979.1"/>
    </source>
</evidence>
<accession>A0ABW0FV63</accession>
<keyword evidence="6" id="KW-1185">Reference proteome</keyword>
<dbReference type="PANTHER" id="PTHR37550">
    <property type="entry name" value="ANTITOXIN VAPB1"/>
    <property type="match status" value="1"/>
</dbReference>
<dbReference type="InterPro" id="IPR037914">
    <property type="entry name" value="SpoVT-AbrB_sf"/>
</dbReference>
<name>A0ABW0FV63_9CAUL</name>
<proteinExistence type="inferred from homology"/>
<protein>
    <submittedName>
        <fullName evidence="5">Antitoxin</fullName>
    </submittedName>
</protein>
<feature type="domain" description="SpoVT-AbrB" evidence="4">
    <location>
        <begin position="14"/>
        <end position="54"/>
    </location>
</feature>
<evidence type="ECO:0000259" key="4">
    <source>
        <dbReference type="PROSITE" id="PS51740"/>
    </source>
</evidence>
<dbReference type="PROSITE" id="PS51740">
    <property type="entry name" value="SPOVT_ABRB"/>
    <property type="match status" value="1"/>
</dbReference>
<organism evidence="5 6">
    <name type="scientific">Brevundimonas staleyi</name>
    <dbReference type="NCBI Taxonomy" id="74326"/>
    <lineage>
        <taxon>Bacteria</taxon>
        <taxon>Pseudomonadati</taxon>
        <taxon>Pseudomonadota</taxon>
        <taxon>Alphaproteobacteria</taxon>
        <taxon>Caulobacterales</taxon>
        <taxon>Caulobacteraceae</taxon>
        <taxon>Brevundimonas</taxon>
    </lineage>
</organism>
<dbReference type="InterPro" id="IPR051734">
    <property type="entry name" value="VapB_TA_antitoxins"/>
</dbReference>
<dbReference type="PANTHER" id="PTHR37550:SF1">
    <property type="entry name" value="SSL1300 PROTEIN"/>
    <property type="match status" value="1"/>
</dbReference>
<dbReference type="Gene3D" id="2.10.260.10">
    <property type="match status" value="1"/>
</dbReference>
<evidence type="ECO:0000256" key="3">
    <source>
        <dbReference type="SAM" id="MobiDB-lite"/>
    </source>
</evidence>
<evidence type="ECO:0000256" key="2">
    <source>
        <dbReference type="PROSITE-ProRule" id="PRU01076"/>
    </source>
</evidence>
<dbReference type="SMART" id="SM00966">
    <property type="entry name" value="SpoVT_AbrB"/>
    <property type="match status" value="1"/>
</dbReference>
<feature type="region of interest" description="Disordered" evidence="3">
    <location>
        <begin position="72"/>
        <end position="93"/>
    </location>
</feature>
<dbReference type="EMBL" id="JBHSLF010000025">
    <property type="protein sequence ID" value="MFC5344979.1"/>
    <property type="molecule type" value="Genomic_DNA"/>
</dbReference>
<comment type="similarity">
    <text evidence="1">Belongs to the VapB family.</text>
</comment>
<evidence type="ECO:0000256" key="1">
    <source>
        <dbReference type="ARBA" id="ARBA00007924"/>
    </source>
</evidence>
<keyword evidence="2" id="KW-0238">DNA-binding</keyword>